<evidence type="ECO:0000313" key="3">
    <source>
        <dbReference type="Proteomes" id="UP001356427"/>
    </source>
</evidence>
<sequence>MATALSRPEDEGGTVYLFTPCDPKDPDRLFQRVHRVRTLLTREPELTYLLFSTCSTLPRLCRDSGPFRSGSEPGSSALLGPSSDHHPSLSEKISPSCNTEAGLLYQSWINQCPWHFDNILTLYMDKVDSCPWLL</sequence>
<organism evidence="2 3">
    <name type="scientific">Coregonus suidteri</name>
    <dbReference type="NCBI Taxonomy" id="861788"/>
    <lineage>
        <taxon>Eukaryota</taxon>
        <taxon>Metazoa</taxon>
        <taxon>Chordata</taxon>
        <taxon>Craniata</taxon>
        <taxon>Vertebrata</taxon>
        <taxon>Euteleostomi</taxon>
        <taxon>Actinopterygii</taxon>
        <taxon>Neopterygii</taxon>
        <taxon>Teleostei</taxon>
        <taxon>Protacanthopterygii</taxon>
        <taxon>Salmoniformes</taxon>
        <taxon>Salmonidae</taxon>
        <taxon>Coregoninae</taxon>
        <taxon>Coregonus</taxon>
    </lineage>
</organism>
<evidence type="ECO:0000313" key="2">
    <source>
        <dbReference type="EMBL" id="KAK6311408.1"/>
    </source>
</evidence>
<keyword evidence="3" id="KW-1185">Reference proteome</keyword>
<proteinExistence type="predicted"/>
<name>A0AAN8LIG0_9TELE</name>
<reference evidence="2 3" key="1">
    <citation type="submission" date="2021-04" db="EMBL/GenBank/DDBJ databases">
        <authorList>
            <person name="De Guttry C."/>
            <person name="Zahm M."/>
            <person name="Klopp C."/>
            <person name="Cabau C."/>
            <person name="Louis A."/>
            <person name="Berthelot C."/>
            <person name="Parey E."/>
            <person name="Roest Crollius H."/>
            <person name="Montfort J."/>
            <person name="Robinson-Rechavi M."/>
            <person name="Bucao C."/>
            <person name="Bouchez O."/>
            <person name="Gislard M."/>
            <person name="Lluch J."/>
            <person name="Milhes M."/>
            <person name="Lampietro C."/>
            <person name="Lopez Roques C."/>
            <person name="Donnadieu C."/>
            <person name="Braasch I."/>
            <person name="Desvignes T."/>
            <person name="Postlethwait J."/>
            <person name="Bobe J."/>
            <person name="Wedekind C."/>
            <person name="Guiguen Y."/>
        </authorList>
    </citation>
    <scope>NUCLEOTIDE SEQUENCE [LARGE SCALE GENOMIC DNA]</scope>
    <source>
        <strain evidence="2">Cs_M1</strain>
        <tissue evidence="2">Blood</tissue>
    </source>
</reference>
<feature type="region of interest" description="Disordered" evidence="1">
    <location>
        <begin position="65"/>
        <end position="93"/>
    </location>
</feature>
<accession>A0AAN8LIG0</accession>
<comment type="caution">
    <text evidence="2">The sequence shown here is derived from an EMBL/GenBank/DDBJ whole genome shotgun (WGS) entry which is preliminary data.</text>
</comment>
<protein>
    <submittedName>
        <fullName evidence="2">Uncharacterized protein</fullName>
    </submittedName>
</protein>
<dbReference type="AlphaFoldDB" id="A0AAN8LIG0"/>
<evidence type="ECO:0000256" key="1">
    <source>
        <dbReference type="SAM" id="MobiDB-lite"/>
    </source>
</evidence>
<gene>
    <name evidence="2" type="ORF">J4Q44_G00170720</name>
</gene>
<dbReference type="Proteomes" id="UP001356427">
    <property type="component" value="Unassembled WGS sequence"/>
</dbReference>
<dbReference type="EMBL" id="JAGTTL010000015">
    <property type="protein sequence ID" value="KAK6311408.1"/>
    <property type="molecule type" value="Genomic_DNA"/>
</dbReference>